<dbReference type="Gene3D" id="3.60.10.10">
    <property type="entry name" value="Endonuclease/exonuclease/phosphatase"/>
    <property type="match status" value="1"/>
</dbReference>
<feature type="domain" description="Endonuclease/exonuclease/phosphatase" evidence="1">
    <location>
        <begin position="4"/>
        <end position="244"/>
    </location>
</feature>
<dbReference type="PANTHER" id="PTHR14859:SF15">
    <property type="entry name" value="ENDONUCLEASE_EXONUCLEASE_PHOSPHATASE DOMAIN-CONTAINING PROTEIN"/>
    <property type="match status" value="1"/>
</dbReference>
<proteinExistence type="predicted"/>
<dbReference type="SUPFAM" id="SSF56219">
    <property type="entry name" value="DNase I-like"/>
    <property type="match status" value="1"/>
</dbReference>
<dbReference type="RefSeq" id="WP_153359251.1">
    <property type="nucleotide sequence ID" value="NZ_JABGDC010000058.1"/>
</dbReference>
<comment type="caution">
    <text evidence="2">The sequence shown here is derived from an EMBL/GenBank/DDBJ whole genome shotgun (WGS) entry which is preliminary data.</text>
</comment>
<evidence type="ECO:0000313" key="2">
    <source>
        <dbReference type="EMBL" id="TWH75309.1"/>
    </source>
</evidence>
<keyword evidence="2" id="KW-0269">Exonuclease</keyword>
<keyword evidence="3" id="KW-1185">Reference proteome</keyword>
<keyword evidence="2" id="KW-0540">Nuclease</keyword>
<evidence type="ECO:0000313" key="3">
    <source>
        <dbReference type="Proteomes" id="UP000321490"/>
    </source>
</evidence>
<dbReference type="Pfam" id="PF03372">
    <property type="entry name" value="Exo_endo_phos"/>
    <property type="match status" value="1"/>
</dbReference>
<dbReference type="EMBL" id="VLKF01000001">
    <property type="protein sequence ID" value="TWH75309.1"/>
    <property type="molecule type" value="Genomic_DNA"/>
</dbReference>
<dbReference type="GO" id="GO:0004527">
    <property type="term" value="F:exonuclease activity"/>
    <property type="evidence" value="ECO:0007669"/>
    <property type="project" value="UniProtKB-KW"/>
</dbReference>
<dbReference type="Proteomes" id="UP000321490">
    <property type="component" value="Unassembled WGS sequence"/>
</dbReference>
<evidence type="ECO:0000259" key="1">
    <source>
        <dbReference type="Pfam" id="PF03372"/>
    </source>
</evidence>
<dbReference type="InterPro" id="IPR051916">
    <property type="entry name" value="GPI-anchor_lipid_remodeler"/>
</dbReference>
<keyword evidence="2" id="KW-0378">Hydrolase</keyword>
<accession>A0A562IWB1</accession>
<dbReference type="PANTHER" id="PTHR14859">
    <property type="entry name" value="CALCOFLUOR WHITE HYPERSENSITIVE PROTEIN PRECURSOR"/>
    <property type="match status" value="1"/>
</dbReference>
<protein>
    <submittedName>
        <fullName evidence="2">Endonuclease/exonuclease/phosphatase family metal-dependent hydrolase</fullName>
    </submittedName>
</protein>
<gene>
    <name evidence="2" type="ORF">JD78_03865</name>
</gene>
<name>A0A562IWB1_9ACTN</name>
<dbReference type="InterPro" id="IPR005135">
    <property type="entry name" value="Endo/exonuclease/phosphatase"/>
</dbReference>
<dbReference type="GO" id="GO:0006506">
    <property type="term" value="P:GPI anchor biosynthetic process"/>
    <property type="evidence" value="ECO:0007669"/>
    <property type="project" value="TreeGrafter"/>
</dbReference>
<dbReference type="GO" id="GO:0016020">
    <property type="term" value="C:membrane"/>
    <property type="evidence" value="ECO:0007669"/>
    <property type="project" value="GOC"/>
</dbReference>
<keyword evidence="2" id="KW-0255">Endonuclease</keyword>
<sequence>MRVGTLNLASGRDARGSSLDPAALRAALGDVDVDVLAVQEVDVGQPRSRHTDQPAEVAAALGATDWRFAAAVAGTPDPFRSWSPAAAGLRGPGDGADGPHYGIALFSRLPVRRWSVHALGAGRARLPLQAPDPRTGRNRLWWFPDEPRLAIAAELDGCTVVGTHLSFAPHTAVRQLLRLRRWAAGLPGPVVLAGDLNLIGPLPARVWGGRRLVAEHTYPAPAPRVQFDHLLGSPDVRAHDPRVRQLVFGDHRLVTATISRR</sequence>
<dbReference type="InterPro" id="IPR036691">
    <property type="entry name" value="Endo/exonu/phosph_ase_sf"/>
</dbReference>
<dbReference type="GO" id="GO:0004519">
    <property type="term" value="F:endonuclease activity"/>
    <property type="evidence" value="ECO:0007669"/>
    <property type="project" value="UniProtKB-KW"/>
</dbReference>
<dbReference type="OrthoDB" id="155529at2"/>
<organism evidence="2 3">
    <name type="scientific">Modestobacter roseus</name>
    <dbReference type="NCBI Taxonomy" id="1181884"/>
    <lineage>
        <taxon>Bacteria</taxon>
        <taxon>Bacillati</taxon>
        <taxon>Actinomycetota</taxon>
        <taxon>Actinomycetes</taxon>
        <taxon>Geodermatophilales</taxon>
        <taxon>Geodermatophilaceae</taxon>
        <taxon>Modestobacter</taxon>
    </lineage>
</organism>
<dbReference type="AlphaFoldDB" id="A0A562IWB1"/>
<reference evidence="2 3" key="1">
    <citation type="submission" date="2019-07" db="EMBL/GenBank/DDBJ databases">
        <title>R&amp;d 2014.</title>
        <authorList>
            <person name="Klenk H.-P."/>
        </authorList>
    </citation>
    <scope>NUCLEOTIDE SEQUENCE [LARGE SCALE GENOMIC DNA]</scope>
    <source>
        <strain evidence="2 3">DSM 45764</strain>
    </source>
</reference>